<dbReference type="EMBL" id="FQVT01000018">
    <property type="protein sequence ID" value="SHG60365.1"/>
    <property type="molecule type" value="Genomic_DNA"/>
</dbReference>
<dbReference type="AlphaFoldDB" id="A0A1M5L5Z8"/>
<proteinExistence type="predicted"/>
<evidence type="ECO:0000313" key="1">
    <source>
        <dbReference type="EMBL" id="SHG60365.1"/>
    </source>
</evidence>
<protein>
    <submittedName>
        <fullName evidence="1">Uncharacterized protein</fullName>
    </submittedName>
</protein>
<keyword evidence="2" id="KW-1185">Reference proteome</keyword>
<accession>A0A1M5L5Z8</accession>
<dbReference type="STRING" id="1073325.SAMN05444483_11831"/>
<evidence type="ECO:0000313" key="2">
    <source>
        <dbReference type="Proteomes" id="UP000183945"/>
    </source>
</evidence>
<reference evidence="2" key="1">
    <citation type="submission" date="2016-11" db="EMBL/GenBank/DDBJ databases">
        <authorList>
            <person name="Varghese N."/>
            <person name="Submissions S."/>
        </authorList>
    </citation>
    <scope>NUCLEOTIDE SEQUENCE [LARGE SCALE GENOMIC DNA]</scope>
    <source>
        <strain evidence="2">DSM 24579</strain>
    </source>
</reference>
<sequence>MPTYKINFLIKIIELQEPNFNILSFMNLKIKPLYGSEAIQLNV</sequence>
<name>A0A1M5L5Z8_SALEC</name>
<organism evidence="1 2">
    <name type="scientific">Salegentibacter echinorum</name>
    <dbReference type="NCBI Taxonomy" id="1073325"/>
    <lineage>
        <taxon>Bacteria</taxon>
        <taxon>Pseudomonadati</taxon>
        <taxon>Bacteroidota</taxon>
        <taxon>Flavobacteriia</taxon>
        <taxon>Flavobacteriales</taxon>
        <taxon>Flavobacteriaceae</taxon>
        <taxon>Salegentibacter</taxon>
    </lineage>
</organism>
<dbReference type="Proteomes" id="UP000183945">
    <property type="component" value="Unassembled WGS sequence"/>
</dbReference>
<gene>
    <name evidence="1" type="ORF">SAMN05444483_11831</name>
</gene>